<comment type="caution">
    <text evidence="1">The sequence shown here is derived from an EMBL/GenBank/DDBJ whole genome shotgun (WGS) entry which is preliminary data.</text>
</comment>
<evidence type="ECO:0000313" key="2">
    <source>
        <dbReference type="Proteomes" id="UP000241645"/>
    </source>
</evidence>
<reference evidence="1 2" key="1">
    <citation type="submission" date="2018-03" db="EMBL/GenBank/DDBJ databases">
        <title>Brevisbacillus phylogenomics.</title>
        <authorList>
            <person name="Dunlap C."/>
        </authorList>
    </citation>
    <scope>NUCLEOTIDE SEQUENCE [LARGE SCALE GENOMIC DNA]</scope>
    <source>
        <strain evidence="1 2">NRRL B-41110</strain>
    </source>
</reference>
<proteinExistence type="predicted"/>
<name>A0ABX5FL04_9BACL</name>
<protein>
    <submittedName>
        <fullName evidence="1">Uncharacterized protein</fullName>
    </submittedName>
</protein>
<keyword evidence="2" id="KW-1185">Reference proteome</keyword>
<dbReference type="EMBL" id="PXZO01000052">
    <property type="protein sequence ID" value="PSK06116.1"/>
    <property type="molecule type" value="Genomic_DNA"/>
</dbReference>
<accession>A0ABX5FL04</accession>
<dbReference type="Proteomes" id="UP000241645">
    <property type="component" value="Unassembled WGS sequence"/>
</dbReference>
<sequence>MTFVYRGNTLENVGGSSASTLFFRKMAFCYSCLLLFHSQEAGLLESGRVEGLSNKKKVKGTFNSLPSYLIYQ</sequence>
<evidence type="ECO:0000313" key="1">
    <source>
        <dbReference type="EMBL" id="PSK06116.1"/>
    </source>
</evidence>
<gene>
    <name evidence="1" type="ORF">C7R92_24080</name>
</gene>
<organism evidence="1 2">
    <name type="scientific">Brevibacillus porteri</name>
    <dbReference type="NCBI Taxonomy" id="2126350"/>
    <lineage>
        <taxon>Bacteria</taxon>
        <taxon>Bacillati</taxon>
        <taxon>Bacillota</taxon>
        <taxon>Bacilli</taxon>
        <taxon>Bacillales</taxon>
        <taxon>Paenibacillaceae</taxon>
        <taxon>Brevibacillus</taxon>
    </lineage>
</organism>